<comment type="subcellular location">
    <subcellularLocation>
        <location evidence="1">Nucleus</location>
    </subcellularLocation>
</comment>
<dbReference type="GO" id="GO:0006270">
    <property type="term" value="P:DNA replication initiation"/>
    <property type="evidence" value="ECO:0007669"/>
    <property type="project" value="TreeGrafter"/>
</dbReference>
<evidence type="ECO:0000256" key="2">
    <source>
        <dbReference type="ARBA" id="ARBA00010977"/>
    </source>
</evidence>
<evidence type="ECO:0000256" key="8">
    <source>
        <dbReference type="ARBA" id="ARBA00026084"/>
    </source>
</evidence>
<evidence type="ECO:0000256" key="7">
    <source>
        <dbReference type="ARBA" id="ARBA00023242"/>
    </source>
</evidence>
<comment type="similarity">
    <text evidence="2">Belongs to the ORC3 family.</text>
</comment>
<dbReference type="Pfam" id="PF19675">
    <property type="entry name" value="ORC3_ins"/>
    <property type="match status" value="1"/>
</dbReference>
<evidence type="ECO:0000256" key="10">
    <source>
        <dbReference type="SAM" id="MobiDB-lite"/>
    </source>
</evidence>
<dbReference type="InterPro" id="IPR045667">
    <property type="entry name" value="ORC3_N"/>
</dbReference>
<protein>
    <recommendedName>
        <fullName evidence="3">Origin recognition complex subunit 3</fullName>
    </recommendedName>
</protein>
<evidence type="ECO:0000256" key="5">
    <source>
        <dbReference type="ARBA" id="ARBA00022705"/>
    </source>
</evidence>
<dbReference type="PANTHER" id="PTHR12748">
    <property type="entry name" value="ORIGIN RECOGNITION COMPLEX SUBUNIT 3"/>
    <property type="match status" value="1"/>
</dbReference>
<dbReference type="GO" id="GO:0031261">
    <property type="term" value="C:DNA replication preinitiation complex"/>
    <property type="evidence" value="ECO:0007669"/>
    <property type="project" value="TreeGrafter"/>
</dbReference>
<proteinExistence type="inferred from homology"/>
<evidence type="ECO:0000256" key="1">
    <source>
        <dbReference type="ARBA" id="ARBA00004123"/>
    </source>
</evidence>
<dbReference type="Pfam" id="PF18137">
    <property type="entry name" value="WHD_ORC"/>
    <property type="match status" value="1"/>
</dbReference>
<feature type="compositionally biased region" description="Acidic residues" evidence="10">
    <location>
        <begin position="149"/>
        <end position="161"/>
    </location>
</feature>
<evidence type="ECO:0000313" key="15">
    <source>
        <dbReference type="Proteomes" id="UP001461498"/>
    </source>
</evidence>
<keyword evidence="15" id="KW-1185">Reference proteome</keyword>
<comment type="caution">
    <text evidence="14">The sequence shown here is derived from an EMBL/GenBank/DDBJ whole genome shotgun (WGS) entry which is preliminary data.</text>
</comment>
<dbReference type="InterPro" id="IPR040855">
    <property type="entry name" value="ORC_WH_C"/>
</dbReference>
<sequence length="697" mass="80078">MQGPESVSKGCFGFRPKSPPGKKRNKQIAPNPLKIFSNEIWNIQYTNIWSEIENKLESTGDNVTEALLNELLEFIDSSEISDQIPTAALLTGINLPDHGTLFEQLIRKIKNVKNVSHSVALLSSSECYSIKLAIEKTVSHLISGITTETEFDESDEDSDENENVRREKTIKKSHCTMPSLLQWYQTDDIISPSKRVKLNRSKKGKLIIIIKDFEAVSSKVLQDFIHILGGYVNRLPFILVLGIATTLSSIADNLSHSCISRLALKPFQAQPSVYFLNNTLNKVFLTPDCPFQLSGKLFKFFTNVFLFYDFSVNRFTQGIKYCVMEHFREGGASVSLLCCFEKDLEKNISKMDRTHLDAIRRINSFKAYLEKIKDEKVVDLLLNDDEFTKKEILKLMKQLRLTIKEFYLSLQILHLFVSQLPSAPLGVQLRELYTLAMTNDITKTDDYKECRQLLEFQAKDQLLLKIDLILKILKENEPLLKEFYDKLLNWKSKLENAGLNQVKRTPVKLEIRKRSQLKQKVMEMGCTSQTEFEQVRKNVLDFIMFESLGNSLQPVSVATKWCLWEVVILVESDVRYRVVPRIRAPIHVALNNPFHYLQCNCCKITTNEQIPATMPDICIVYKLHLENRFLINMYDWLQSFNVIVDPDNANDGKISQEIQARFTQAVAELEFLGFVKSSKKKTDHMERLTCGGAVNCF</sequence>
<comment type="function">
    <text evidence="9">Component of the origin recognition complex (ORC) that binds origins of replication. DNA-binding is ATP-dependent. The specific DNA sequences that define origins of replication have not been identified yet. ORC is required to assemble the pre-replication complex necessary to initiate DNA replication. Binds histone H3 and H4 trimethylation marks H3K9me3, H3K27me3 and H4K20me3.</text>
</comment>
<feature type="region of interest" description="Disordered" evidence="10">
    <location>
        <begin position="1"/>
        <end position="28"/>
    </location>
</feature>
<dbReference type="GO" id="GO:0005664">
    <property type="term" value="C:nuclear origin of replication recognition complex"/>
    <property type="evidence" value="ECO:0007669"/>
    <property type="project" value="InterPro"/>
</dbReference>
<accession>A0AAW1CRF8</accession>
<keyword evidence="6" id="KW-0238">DNA-binding</keyword>
<dbReference type="InterPro" id="IPR045663">
    <property type="entry name" value="ORC3_ins"/>
</dbReference>
<dbReference type="EMBL" id="JAPXFL010000011">
    <property type="protein sequence ID" value="KAK9499428.1"/>
    <property type="molecule type" value="Genomic_DNA"/>
</dbReference>
<organism evidence="14 15">
    <name type="scientific">Rhynocoris fuscipes</name>
    <dbReference type="NCBI Taxonomy" id="488301"/>
    <lineage>
        <taxon>Eukaryota</taxon>
        <taxon>Metazoa</taxon>
        <taxon>Ecdysozoa</taxon>
        <taxon>Arthropoda</taxon>
        <taxon>Hexapoda</taxon>
        <taxon>Insecta</taxon>
        <taxon>Pterygota</taxon>
        <taxon>Neoptera</taxon>
        <taxon>Paraneoptera</taxon>
        <taxon>Hemiptera</taxon>
        <taxon>Heteroptera</taxon>
        <taxon>Panheteroptera</taxon>
        <taxon>Cimicomorpha</taxon>
        <taxon>Reduviidae</taxon>
        <taxon>Harpactorinae</taxon>
        <taxon>Harpactorini</taxon>
        <taxon>Rhynocoris</taxon>
    </lineage>
</organism>
<feature type="domain" description="Origin recognition complex subunit 3 winged helix C-terminal" evidence="12">
    <location>
        <begin position="583"/>
        <end position="689"/>
    </location>
</feature>
<dbReference type="CDD" id="cd20704">
    <property type="entry name" value="Orc3"/>
    <property type="match status" value="1"/>
</dbReference>
<evidence type="ECO:0000256" key="6">
    <source>
        <dbReference type="ARBA" id="ARBA00023125"/>
    </source>
</evidence>
<dbReference type="GO" id="GO:0003688">
    <property type="term" value="F:DNA replication origin binding"/>
    <property type="evidence" value="ECO:0007669"/>
    <property type="project" value="TreeGrafter"/>
</dbReference>
<keyword evidence="7" id="KW-0539">Nucleus</keyword>
<evidence type="ECO:0000256" key="4">
    <source>
        <dbReference type="ARBA" id="ARBA00022553"/>
    </source>
</evidence>
<keyword evidence="4" id="KW-0597">Phosphoprotein</keyword>
<dbReference type="GO" id="GO:0005656">
    <property type="term" value="C:nuclear pre-replicative complex"/>
    <property type="evidence" value="ECO:0007669"/>
    <property type="project" value="TreeGrafter"/>
</dbReference>
<feature type="region of interest" description="Disordered" evidence="10">
    <location>
        <begin position="149"/>
        <end position="169"/>
    </location>
</feature>
<reference evidence="14 15" key="1">
    <citation type="submission" date="2022-12" db="EMBL/GenBank/DDBJ databases">
        <title>Chromosome-level genome assembly of true bugs.</title>
        <authorList>
            <person name="Ma L."/>
            <person name="Li H."/>
        </authorList>
    </citation>
    <scope>NUCLEOTIDE SEQUENCE [LARGE SCALE GENOMIC DNA]</scope>
    <source>
        <strain evidence="14">Lab_2022b</strain>
    </source>
</reference>
<dbReference type="Proteomes" id="UP001461498">
    <property type="component" value="Unassembled WGS sequence"/>
</dbReference>
<dbReference type="InterPro" id="IPR020795">
    <property type="entry name" value="ORC3"/>
</dbReference>
<evidence type="ECO:0000259" key="13">
    <source>
        <dbReference type="Pfam" id="PF19675"/>
    </source>
</evidence>
<feature type="domain" description="Origin recognition complex subunit 3 insertion" evidence="13">
    <location>
        <begin position="350"/>
        <end position="543"/>
    </location>
</feature>
<evidence type="ECO:0000259" key="12">
    <source>
        <dbReference type="Pfam" id="PF18137"/>
    </source>
</evidence>
<keyword evidence="5" id="KW-0235">DNA replication</keyword>
<name>A0AAW1CRF8_9HEMI</name>
<dbReference type="PANTHER" id="PTHR12748:SF0">
    <property type="entry name" value="ORIGIN RECOGNITION COMPLEX SUBUNIT 3"/>
    <property type="match status" value="1"/>
</dbReference>
<comment type="subunit">
    <text evidence="8">Component of ORC, a complex composed of at least 6 subunits: ORC1, ORC2, ORC3, ORC4, ORC5 and ORC6. ORC is regulated in a cell-cycle dependent manner. It is sequentially assembled at the exit from anaphase of mitosis and disassembled as cells enter S phase.</text>
</comment>
<dbReference type="AlphaFoldDB" id="A0AAW1CRF8"/>
<evidence type="ECO:0000256" key="9">
    <source>
        <dbReference type="ARBA" id="ARBA00045241"/>
    </source>
</evidence>
<dbReference type="Pfam" id="PF07034">
    <property type="entry name" value="ORC3_N"/>
    <property type="match status" value="1"/>
</dbReference>
<feature type="domain" description="Origin recognition complex subunit 3 N-terminal" evidence="11">
    <location>
        <begin position="6"/>
        <end position="334"/>
    </location>
</feature>
<evidence type="ECO:0000256" key="3">
    <source>
        <dbReference type="ARBA" id="ARBA00019085"/>
    </source>
</evidence>
<gene>
    <name evidence="14" type="ORF">O3M35_002468</name>
</gene>
<evidence type="ECO:0000259" key="11">
    <source>
        <dbReference type="Pfam" id="PF07034"/>
    </source>
</evidence>
<evidence type="ECO:0000313" key="14">
    <source>
        <dbReference type="EMBL" id="KAK9499428.1"/>
    </source>
</evidence>